<dbReference type="Proteomes" id="UP000789525">
    <property type="component" value="Unassembled WGS sequence"/>
</dbReference>
<sequence>MEAVANALNLDFDFFEAISKDDYKTLNEYESDLAPPQKACYVSHYKVWQLVAQRNSSALILEDDVDFEMNISSVMLEILRILPADWEMLYLGHCSQEDFGEPLGESSGFKLFKSTRPSCTHAYAVSSSGAAKLLELLVNPKMPVDVELVFNIEPGKIISYSIEPPLIAQWKSPDNPSDISPGAMDEMQHLQNSTLHYLGLS</sequence>
<dbReference type="EMBL" id="CAJVPT010009245">
    <property type="protein sequence ID" value="CAG8559710.1"/>
    <property type="molecule type" value="Genomic_DNA"/>
</dbReference>
<proteinExistence type="predicted"/>
<name>A0ACA9M0D8_9GLOM</name>
<protein>
    <submittedName>
        <fullName evidence="1">12070_t:CDS:1</fullName>
    </submittedName>
</protein>
<gene>
    <name evidence="1" type="ORF">ACOLOM_LOCUS5183</name>
</gene>
<reference evidence="1" key="1">
    <citation type="submission" date="2021-06" db="EMBL/GenBank/DDBJ databases">
        <authorList>
            <person name="Kallberg Y."/>
            <person name="Tangrot J."/>
            <person name="Rosling A."/>
        </authorList>
    </citation>
    <scope>NUCLEOTIDE SEQUENCE</scope>
    <source>
        <strain evidence="1">CL356</strain>
    </source>
</reference>
<keyword evidence="2" id="KW-1185">Reference proteome</keyword>
<evidence type="ECO:0000313" key="1">
    <source>
        <dbReference type="EMBL" id="CAG8559710.1"/>
    </source>
</evidence>
<comment type="caution">
    <text evidence="1">The sequence shown here is derived from an EMBL/GenBank/DDBJ whole genome shotgun (WGS) entry which is preliminary data.</text>
</comment>
<evidence type="ECO:0000313" key="2">
    <source>
        <dbReference type="Proteomes" id="UP000789525"/>
    </source>
</evidence>
<organism evidence="1 2">
    <name type="scientific">Acaulospora colombiana</name>
    <dbReference type="NCBI Taxonomy" id="27376"/>
    <lineage>
        <taxon>Eukaryota</taxon>
        <taxon>Fungi</taxon>
        <taxon>Fungi incertae sedis</taxon>
        <taxon>Mucoromycota</taxon>
        <taxon>Glomeromycotina</taxon>
        <taxon>Glomeromycetes</taxon>
        <taxon>Diversisporales</taxon>
        <taxon>Acaulosporaceae</taxon>
        <taxon>Acaulospora</taxon>
    </lineage>
</organism>
<accession>A0ACA9M0D8</accession>